<feature type="compositionally biased region" description="Low complexity" evidence="1">
    <location>
        <begin position="240"/>
        <end position="250"/>
    </location>
</feature>
<comment type="caution">
    <text evidence="3">The sequence shown here is derived from an EMBL/GenBank/DDBJ whole genome shotgun (WGS) entry which is preliminary data.</text>
</comment>
<sequence length="268" mass="29362">MKASKASVASIKLAAVGLLSSVMAAVGITGYWAWNSLRGEPEYAPIALSQATIVTPIAPIAPPDPVVTASTAALPAANLATVPAISSAAVPQPTTASPPIWTAPENDYLFDLSRALQPIEYQRLSSAEQLEIARQIQQWVQSGENFWSIRQRFDASYGRSLLGDYAHNREVYIRFATERFAPDYLATLIAPVPFAAPYSQQPVQPYNDPPPGYWIPEADTYAPNPYANLEPSDEWQRANQMPQLYQQPYQQPVPPQSPDPNLVEAAIR</sequence>
<keyword evidence="2" id="KW-0732">Signal</keyword>
<reference evidence="3" key="2">
    <citation type="journal article" date="2022" name="Microbiol. Resour. Announc.">
        <title>Metagenome Sequencing to Explore Phylogenomics of Terrestrial Cyanobacteria.</title>
        <authorList>
            <person name="Ward R.D."/>
            <person name="Stajich J.E."/>
            <person name="Johansen J.R."/>
            <person name="Huntemann M."/>
            <person name="Clum A."/>
            <person name="Foster B."/>
            <person name="Foster B."/>
            <person name="Roux S."/>
            <person name="Palaniappan K."/>
            <person name="Varghese N."/>
            <person name="Mukherjee S."/>
            <person name="Reddy T.B.K."/>
            <person name="Daum C."/>
            <person name="Copeland A."/>
            <person name="Chen I.A."/>
            <person name="Ivanova N.N."/>
            <person name="Kyrpides N.C."/>
            <person name="Shapiro N."/>
            <person name="Eloe-Fadrosh E.A."/>
            <person name="Pietrasiak N."/>
        </authorList>
    </citation>
    <scope>NUCLEOTIDE SEQUENCE</scope>
    <source>
        <strain evidence="3">GSE-TBD4-15B</strain>
    </source>
</reference>
<dbReference type="EMBL" id="JAHHHV010000091">
    <property type="protein sequence ID" value="MBW4468604.1"/>
    <property type="molecule type" value="Genomic_DNA"/>
</dbReference>
<feature type="signal peptide" evidence="2">
    <location>
        <begin position="1"/>
        <end position="24"/>
    </location>
</feature>
<dbReference type="Proteomes" id="UP000707356">
    <property type="component" value="Unassembled WGS sequence"/>
</dbReference>
<reference evidence="3" key="1">
    <citation type="submission" date="2021-05" db="EMBL/GenBank/DDBJ databases">
        <authorList>
            <person name="Pietrasiak N."/>
            <person name="Ward R."/>
            <person name="Stajich J.E."/>
            <person name="Kurbessoian T."/>
        </authorList>
    </citation>
    <scope>NUCLEOTIDE SEQUENCE</scope>
    <source>
        <strain evidence="3">GSE-TBD4-15B</strain>
    </source>
</reference>
<evidence type="ECO:0000313" key="3">
    <source>
        <dbReference type="EMBL" id="MBW4468604.1"/>
    </source>
</evidence>
<dbReference type="AlphaFoldDB" id="A0A951PFD5"/>
<protein>
    <submittedName>
        <fullName evidence="3">Uncharacterized protein</fullName>
    </submittedName>
</protein>
<organism evidence="3 4">
    <name type="scientific">Pegethrix bostrychoides GSE-TBD4-15B</name>
    <dbReference type="NCBI Taxonomy" id="2839662"/>
    <lineage>
        <taxon>Bacteria</taxon>
        <taxon>Bacillati</taxon>
        <taxon>Cyanobacteriota</taxon>
        <taxon>Cyanophyceae</taxon>
        <taxon>Oculatellales</taxon>
        <taxon>Oculatellaceae</taxon>
        <taxon>Pegethrix</taxon>
    </lineage>
</organism>
<feature type="region of interest" description="Disordered" evidence="1">
    <location>
        <begin position="225"/>
        <end position="268"/>
    </location>
</feature>
<feature type="chain" id="PRO_5037301154" evidence="2">
    <location>
        <begin position="25"/>
        <end position="268"/>
    </location>
</feature>
<evidence type="ECO:0000256" key="2">
    <source>
        <dbReference type="SAM" id="SignalP"/>
    </source>
</evidence>
<accession>A0A951PFD5</accession>
<gene>
    <name evidence="3" type="ORF">KME07_24530</name>
</gene>
<evidence type="ECO:0000313" key="4">
    <source>
        <dbReference type="Proteomes" id="UP000707356"/>
    </source>
</evidence>
<evidence type="ECO:0000256" key="1">
    <source>
        <dbReference type="SAM" id="MobiDB-lite"/>
    </source>
</evidence>
<name>A0A951PFD5_9CYAN</name>
<proteinExistence type="predicted"/>